<dbReference type="EMBL" id="HACM01004910">
    <property type="protein sequence ID" value="CRZ05352.1"/>
    <property type="molecule type" value="Transcribed_RNA"/>
</dbReference>
<proteinExistence type="predicted"/>
<accession>A0A0H5QTN6</accession>
<name>A0A0H5QTN6_9EUKA</name>
<reference evidence="1" key="1">
    <citation type="submission" date="2015-04" db="EMBL/GenBank/DDBJ databases">
        <title>The genome sequence of the plant pathogenic Rhizarian Plasmodiophora brassicae reveals insights in its biotrophic life cycle and the origin of chitin synthesis.</title>
        <authorList>
            <person name="Schwelm A."/>
            <person name="Fogelqvist J."/>
            <person name="Knaust A."/>
            <person name="Julke S."/>
            <person name="Lilja T."/>
            <person name="Dhandapani V."/>
            <person name="Bonilla-Rosso G."/>
            <person name="Karlsson M."/>
            <person name="Shevchenko A."/>
            <person name="Choi S.R."/>
            <person name="Kim H.G."/>
            <person name="Park J.Y."/>
            <person name="Lim Y.P."/>
            <person name="Ludwig-Muller J."/>
            <person name="Dixelius C."/>
        </authorList>
    </citation>
    <scope>NUCLEOTIDE SEQUENCE</scope>
    <source>
        <tissue evidence="1">Potato root galls</tissue>
    </source>
</reference>
<sequence>MRNFGEALGKNDSLKLIVSVIQHKRFNTEESNSFVNSVNTNSLRAWVQQSRNVKAILVGPESVVSGNGTKFTNGPKSGMQKEFDSVMNPGTDSTLIMTLSIGSSCWYAIRTTAVMQIGVACASRKTSFPVIATPSDAALRPSTCPGT</sequence>
<dbReference type="EMBL" id="HACM01004911">
    <property type="protein sequence ID" value="CRZ05353.1"/>
    <property type="molecule type" value="Transcribed_RNA"/>
</dbReference>
<organism evidence="1">
    <name type="scientific">Spongospora subterranea</name>
    <dbReference type="NCBI Taxonomy" id="70186"/>
    <lineage>
        <taxon>Eukaryota</taxon>
        <taxon>Sar</taxon>
        <taxon>Rhizaria</taxon>
        <taxon>Endomyxa</taxon>
        <taxon>Phytomyxea</taxon>
        <taxon>Plasmodiophorida</taxon>
        <taxon>Plasmodiophoridae</taxon>
        <taxon>Spongospora</taxon>
    </lineage>
</organism>
<evidence type="ECO:0000313" key="1">
    <source>
        <dbReference type="EMBL" id="CRZ05353.1"/>
    </source>
</evidence>
<protein>
    <submittedName>
        <fullName evidence="1">Uncharacterized protein</fullName>
    </submittedName>
</protein>
<dbReference type="AlphaFoldDB" id="A0A0H5QTN6"/>